<dbReference type="Pfam" id="PF00886">
    <property type="entry name" value="Ribosomal_S16"/>
    <property type="match status" value="1"/>
</dbReference>
<dbReference type="PANTHER" id="PTHR12919:SF20">
    <property type="entry name" value="SMALL RIBOSOMAL SUBUNIT PROTEIN BS16M"/>
    <property type="match status" value="1"/>
</dbReference>
<reference evidence="5" key="1">
    <citation type="submission" date="2018-06" db="EMBL/GenBank/DDBJ databases">
        <authorList>
            <person name="Martinez Ocampo F."/>
            <person name="Quiroz Castaneda R.E."/>
            <person name="Rojas Lopez X."/>
        </authorList>
    </citation>
    <scope>NUCLEOTIDE SEQUENCE [LARGE SCALE GENOMIC DNA]</scope>
    <source>
        <strain evidence="5">INIFAP02</strain>
    </source>
</reference>
<dbReference type="InterPro" id="IPR000307">
    <property type="entry name" value="Ribosomal_bS16"/>
</dbReference>
<dbReference type="GO" id="GO:0015935">
    <property type="term" value="C:small ribosomal subunit"/>
    <property type="evidence" value="ECO:0007669"/>
    <property type="project" value="TreeGrafter"/>
</dbReference>
<dbReference type="PANTHER" id="PTHR12919">
    <property type="entry name" value="30S RIBOSOMAL PROTEIN S16"/>
    <property type="match status" value="1"/>
</dbReference>
<organism evidence="4 5">
    <name type="scientific">Mycoplasma wenyonii</name>
    <dbReference type="NCBI Taxonomy" id="65123"/>
    <lineage>
        <taxon>Bacteria</taxon>
        <taxon>Bacillati</taxon>
        <taxon>Mycoplasmatota</taxon>
        <taxon>Mollicutes</taxon>
        <taxon>Mycoplasmataceae</taxon>
        <taxon>Mycoplasma</taxon>
    </lineage>
</organism>
<accession>A0A328PP74</accession>
<dbReference type="OrthoDB" id="9807878at2"/>
<comment type="similarity">
    <text evidence="3">Belongs to the bacterial ribosomal protein bS16 family.</text>
</comment>
<evidence type="ECO:0000256" key="3">
    <source>
        <dbReference type="HAMAP-Rule" id="MF_00385"/>
    </source>
</evidence>
<dbReference type="InterPro" id="IPR023803">
    <property type="entry name" value="Ribosomal_bS16_dom_sf"/>
</dbReference>
<dbReference type="RefSeq" id="WP_099197259.1">
    <property type="nucleotide sequence ID" value="NZ_QKVO01000011.1"/>
</dbReference>
<gene>
    <name evidence="3 4" type="primary">rpsP</name>
    <name evidence="4" type="ORF">DNK47_02485</name>
</gene>
<evidence type="ECO:0000313" key="4">
    <source>
        <dbReference type="EMBL" id="RAO94916.1"/>
    </source>
</evidence>
<keyword evidence="5" id="KW-1185">Reference proteome</keyword>
<evidence type="ECO:0000256" key="1">
    <source>
        <dbReference type="ARBA" id="ARBA00022980"/>
    </source>
</evidence>
<dbReference type="SUPFAM" id="SSF54565">
    <property type="entry name" value="Ribosomal protein S16"/>
    <property type="match status" value="1"/>
</dbReference>
<name>A0A328PP74_9MOLU</name>
<comment type="caution">
    <text evidence="4">The sequence shown here is derived from an EMBL/GenBank/DDBJ whole genome shotgun (WGS) entry which is preliminary data.</text>
</comment>
<sequence length="80" mass="9338">MVRLRLKKMGKKHNPFFRIIAIDSRRARDSAELKTLGFYEPKKGNFQLDMTLYQEFIGKGAQPTKNLLDLIKAQSRLSRL</sequence>
<dbReference type="Proteomes" id="UP000249762">
    <property type="component" value="Unassembled WGS sequence"/>
</dbReference>
<evidence type="ECO:0000313" key="5">
    <source>
        <dbReference type="Proteomes" id="UP000249762"/>
    </source>
</evidence>
<dbReference type="NCBIfam" id="TIGR00002">
    <property type="entry name" value="S16"/>
    <property type="match status" value="1"/>
</dbReference>
<dbReference type="EMBL" id="QKVO01000011">
    <property type="protein sequence ID" value="RAO94916.1"/>
    <property type="molecule type" value="Genomic_DNA"/>
</dbReference>
<dbReference type="GO" id="GO:0006412">
    <property type="term" value="P:translation"/>
    <property type="evidence" value="ECO:0007669"/>
    <property type="project" value="UniProtKB-UniRule"/>
</dbReference>
<keyword evidence="2 3" id="KW-0687">Ribonucleoprotein</keyword>
<dbReference type="GO" id="GO:0003735">
    <property type="term" value="F:structural constituent of ribosome"/>
    <property type="evidence" value="ECO:0007669"/>
    <property type="project" value="InterPro"/>
</dbReference>
<proteinExistence type="inferred from homology"/>
<dbReference type="GO" id="GO:0005737">
    <property type="term" value="C:cytoplasm"/>
    <property type="evidence" value="ECO:0007669"/>
    <property type="project" value="UniProtKB-ARBA"/>
</dbReference>
<dbReference type="AlphaFoldDB" id="A0A328PP74"/>
<dbReference type="HAMAP" id="MF_00385">
    <property type="entry name" value="Ribosomal_bS16"/>
    <property type="match status" value="1"/>
</dbReference>
<dbReference type="Gene3D" id="3.30.1320.10">
    <property type="match status" value="1"/>
</dbReference>
<keyword evidence="1 3" id="KW-0689">Ribosomal protein</keyword>
<protein>
    <recommendedName>
        <fullName evidence="3">Small ribosomal subunit protein bS16</fullName>
    </recommendedName>
</protein>
<evidence type="ECO:0000256" key="2">
    <source>
        <dbReference type="ARBA" id="ARBA00023274"/>
    </source>
</evidence>